<evidence type="ECO:0000256" key="1">
    <source>
        <dbReference type="ARBA" id="ARBA00001206"/>
    </source>
</evidence>
<dbReference type="PANTHER" id="PTHR34265">
    <property type="entry name" value="TYPE III PANTOTHENATE KINASE"/>
    <property type="match status" value="1"/>
</dbReference>
<feature type="binding site" evidence="16">
    <location>
        <position position="133"/>
    </location>
    <ligand>
        <name>ATP</name>
        <dbReference type="ChEBI" id="CHEBI:30616"/>
    </ligand>
</feature>
<evidence type="ECO:0000256" key="3">
    <source>
        <dbReference type="ARBA" id="ARBA00004496"/>
    </source>
</evidence>
<feature type="binding site" evidence="16">
    <location>
        <begin position="6"/>
        <end position="13"/>
    </location>
    <ligand>
        <name>ATP</name>
        <dbReference type="ChEBI" id="CHEBI:30616"/>
    </ligand>
</feature>
<dbReference type="RefSeq" id="WP_259080522.1">
    <property type="nucleotide sequence ID" value="NZ_JANUAU010000006.1"/>
</dbReference>
<feature type="binding site" evidence="16">
    <location>
        <position position="97"/>
    </location>
    <ligand>
        <name>substrate</name>
    </ligand>
</feature>
<dbReference type="GO" id="GO:0046872">
    <property type="term" value="F:metal ion binding"/>
    <property type="evidence" value="ECO:0007669"/>
    <property type="project" value="UniProtKB-KW"/>
</dbReference>
<comment type="similarity">
    <text evidence="14 16">Belongs to the type III pantothenate kinase family.</text>
</comment>
<keyword evidence="9 16" id="KW-0547">Nucleotide-binding</keyword>
<comment type="cofactor">
    <cofactor evidence="2">
        <name>K(+)</name>
        <dbReference type="ChEBI" id="CHEBI:29103"/>
    </cofactor>
</comment>
<comment type="function">
    <text evidence="16">Catalyzes the phosphorylation of pantothenate (Pan), the first step in CoA biosynthesis.</text>
</comment>
<evidence type="ECO:0000256" key="15">
    <source>
        <dbReference type="ARBA" id="ARBA00040883"/>
    </source>
</evidence>
<keyword evidence="10 16" id="KW-0418">Kinase</keyword>
<comment type="caution">
    <text evidence="17">The sequence shown here is derived from an EMBL/GenBank/DDBJ whole genome shotgun (WGS) entry which is preliminary data.</text>
</comment>
<keyword evidence="7 16" id="KW-0963">Cytoplasm</keyword>
<feature type="active site" description="Proton acceptor" evidence="16">
    <location>
        <position position="106"/>
    </location>
</feature>
<dbReference type="EMBL" id="JANUAU010000006">
    <property type="protein sequence ID" value="MCS3678245.1"/>
    <property type="molecule type" value="Genomic_DNA"/>
</dbReference>
<keyword evidence="12 16" id="KW-0630">Potassium</keyword>
<evidence type="ECO:0000256" key="13">
    <source>
        <dbReference type="ARBA" id="ARBA00022993"/>
    </source>
</evidence>
<comment type="subcellular location">
    <subcellularLocation>
        <location evidence="3 16">Cytoplasm</location>
    </subcellularLocation>
</comment>
<evidence type="ECO:0000256" key="14">
    <source>
        <dbReference type="ARBA" id="ARBA00038036"/>
    </source>
</evidence>
<dbReference type="InterPro" id="IPR043129">
    <property type="entry name" value="ATPase_NBD"/>
</dbReference>
<evidence type="ECO:0000256" key="5">
    <source>
        <dbReference type="ARBA" id="ARBA00011738"/>
    </source>
</evidence>
<evidence type="ECO:0000256" key="8">
    <source>
        <dbReference type="ARBA" id="ARBA00022679"/>
    </source>
</evidence>
<dbReference type="Gene3D" id="3.30.420.40">
    <property type="match status" value="2"/>
</dbReference>
<evidence type="ECO:0000313" key="18">
    <source>
        <dbReference type="Proteomes" id="UP001155027"/>
    </source>
</evidence>
<comment type="cofactor">
    <cofactor evidence="16">
        <name>NH4(+)</name>
        <dbReference type="ChEBI" id="CHEBI:28938"/>
    </cofactor>
    <cofactor evidence="16">
        <name>K(+)</name>
        <dbReference type="ChEBI" id="CHEBI:29103"/>
    </cofactor>
    <text evidence="16">A monovalent cation. Ammonium or potassium.</text>
</comment>
<keyword evidence="13 16" id="KW-0173">Coenzyme A biosynthesis</keyword>
<dbReference type="GO" id="GO:0005524">
    <property type="term" value="F:ATP binding"/>
    <property type="evidence" value="ECO:0007669"/>
    <property type="project" value="UniProtKB-UniRule"/>
</dbReference>
<protein>
    <recommendedName>
        <fullName evidence="15 16">Type III pantothenate kinase</fullName>
        <ecNumber evidence="6 16">2.7.1.33</ecNumber>
    </recommendedName>
    <alternativeName>
        <fullName evidence="16">PanK-III</fullName>
    </alternativeName>
    <alternativeName>
        <fullName evidence="16">Pantothenic acid kinase</fullName>
    </alternativeName>
</protein>
<evidence type="ECO:0000256" key="11">
    <source>
        <dbReference type="ARBA" id="ARBA00022840"/>
    </source>
</evidence>
<feature type="binding site" evidence="16">
    <location>
        <position position="185"/>
    </location>
    <ligand>
        <name>substrate</name>
    </ligand>
</feature>
<dbReference type="Pfam" id="PF03309">
    <property type="entry name" value="Pan_kinase"/>
    <property type="match status" value="1"/>
</dbReference>
<dbReference type="GO" id="GO:0015937">
    <property type="term" value="P:coenzyme A biosynthetic process"/>
    <property type="evidence" value="ECO:0007669"/>
    <property type="project" value="UniProtKB-UniRule"/>
</dbReference>
<evidence type="ECO:0000256" key="16">
    <source>
        <dbReference type="HAMAP-Rule" id="MF_01274"/>
    </source>
</evidence>
<proteinExistence type="inferred from homology"/>
<comment type="pathway">
    <text evidence="4 16">Cofactor biosynthesis; coenzyme A biosynthesis; CoA from (R)-pantothenate: step 1/5.</text>
</comment>
<keyword evidence="8 16" id="KW-0808">Transferase</keyword>
<dbReference type="HAMAP" id="MF_01274">
    <property type="entry name" value="Pantothen_kinase_3"/>
    <property type="match status" value="1"/>
</dbReference>
<comment type="catalytic activity">
    <reaction evidence="1 16">
        <text>(R)-pantothenate + ATP = (R)-4'-phosphopantothenate + ADP + H(+)</text>
        <dbReference type="Rhea" id="RHEA:16373"/>
        <dbReference type="ChEBI" id="CHEBI:10986"/>
        <dbReference type="ChEBI" id="CHEBI:15378"/>
        <dbReference type="ChEBI" id="CHEBI:29032"/>
        <dbReference type="ChEBI" id="CHEBI:30616"/>
        <dbReference type="ChEBI" id="CHEBI:456216"/>
        <dbReference type="EC" id="2.7.1.33"/>
    </reaction>
</comment>
<dbReference type="CDD" id="cd24015">
    <property type="entry name" value="ASKHA_NBD_PanK-III"/>
    <property type="match status" value="1"/>
</dbReference>
<dbReference type="NCBIfam" id="TIGR00671">
    <property type="entry name" value="baf"/>
    <property type="match status" value="1"/>
</dbReference>
<dbReference type="PANTHER" id="PTHR34265:SF1">
    <property type="entry name" value="TYPE III PANTOTHENATE KINASE"/>
    <property type="match status" value="1"/>
</dbReference>
<dbReference type="SUPFAM" id="SSF53067">
    <property type="entry name" value="Actin-like ATPase domain"/>
    <property type="match status" value="2"/>
</dbReference>
<reference evidence="17" key="1">
    <citation type="submission" date="2022-08" db="EMBL/GenBank/DDBJ databases">
        <title>Genomic Encyclopedia of Type Strains, Phase V (KMG-V): Genome sequencing to study the core and pangenomes of soil and plant-associated prokaryotes.</title>
        <authorList>
            <person name="Whitman W."/>
        </authorList>
    </citation>
    <scope>NUCLEOTIDE SEQUENCE</scope>
    <source>
        <strain evidence="17">0</strain>
    </source>
</reference>
<evidence type="ECO:0000256" key="10">
    <source>
        <dbReference type="ARBA" id="ARBA00022777"/>
    </source>
</evidence>
<evidence type="ECO:0000256" key="12">
    <source>
        <dbReference type="ARBA" id="ARBA00022958"/>
    </source>
</evidence>
<dbReference type="EC" id="2.7.1.33" evidence="6 16"/>
<feature type="binding site" evidence="16">
    <location>
        <begin position="104"/>
        <end position="107"/>
    </location>
    <ligand>
        <name>substrate</name>
    </ligand>
</feature>
<gene>
    <name evidence="16" type="primary">coaX</name>
    <name evidence="17" type="ORF">GGP71_002175</name>
</gene>
<keyword evidence="11 16" id="KW-0067">ATP-binding</keyword>
<sequence>MLLALDVGNSAVKAGLFSGDELVRVFSVDPPDADATDASYWRAELDSALADATVEHAGLVSVVPARTDAVARGLRGVVDAPLTIVAPEMALPFTLDYDTPDTLGTDRLAAAAAGWTRYGRNASRSVIVVDAGTAVNYEVVHRNGTYRGGAIGPGAVLMRNALQAGTAQLPDVPLHLPETPVGPSTRTALQSGILWGLIDSVQGMAARLAAQLPDAPRLVLTGGWSNPLIDHLEIEATHAPHLVLRGVRLLAEKNRA</sequence>
<dbReference type="GO" id="GO:0004594">
    <property type="term" value="F:pantothenate kinase activity"/>
    <property type="evidence" value="ECO:0007669"/>
    <property type="project" value="UniProtKB-UniRule"/>
</dbReference>
<evidence type="ECO:0000256" key="9">
    <source>
        <dbReference type="ARBA" id="ARBA00022741"/>
    </source>
</evidence>
<evidence type="ECO:0000256" key="4">
    <source>
        <dbReference type="ARBA" id="ARBA00005225"/>
    </source>
</evidence>
<evidence type="ECO:0000313" key="17">
    <source>
        <dbReference type="EMBL" id="MCS3678245.1"/>
    </source>
</evidence>
<dbReference type="AlphaFoldDB" id="A0A9X2PWP4"/>
<organism evidence="17 18">
    <name type="scientific">Salinibacter ruber</name>
    <dbReference type="NCBI Taxonomy" id="146919"/>
    <lineage>
        <taxon>Bacteria</taxon>
        <taxon>Pseudomonadati</taxon>
        <taxon>Rhodothermota</taxon>
        <taxon>Rhodothermia</taxon>
        <taxon>Rhodothermales</taxon>
        <taxon>Salinibacteraceae</taxon>
        <taxon>Salinibacter</taxon>
    </lineage>
</organism>
<dbReference type="GO" id="GO:0005737">
    <property type="term" value="C:cytoplasm"/>
    <property type="evidence" value="ECO:0007669"/>
    <property type="project" value="UniProtKB-SubCell"/>
</dbReference>
<accession>A0A9X2PWP4</accession>
<feature type="binding site" evidence="16">
    <location>
        <position position="130"/>
    </location>
    <ligand>
        <name>K(+)</name>
        <dbReference type="ChEBI" id="CHEBI:29103"/>
    </ligand>
</feature>
<name>A0A9X2PWP4_9BACT</name>
<dbReference type="Proteomes" id="UP001155027">
    <property type="component" value="Unassembled WGS sequence"/>
</dbReference>
<dbReference type="InterPro" id="IPR004619">
    <property type="entry name" value="Type_III_PanK"/>
</dbReference>
<evidence type="ECO:0000256" key="2">
    <source>
        <dbReference type="ARBA" id="ARBA00001958"/>
    </source>
</evidence>
<evidence type="ECO:0000256" key="6">
    <source>
        <dbReference type="ARBA" id="ARBA00012102"/>
    </source>
</evidence>
<keyword evidence="16" id="KW-0479">Metal-binding</keyword>
<evidence type="ECO:0000256" key="7">
    <source>
        <dbReference type="ARBA" id="ARBA00022490"/>
    </source>
</evidence>
<comment type="subunit">
    <text evidence="5 16">Homodimer.</text>
</comment>